<evidence type="ECO:0000256" key="1">
    <source>
        <dbReference type="ARBA" id="ARBA00034773"/>
    </source>
</evidence>
<reference evidence="3 4" key="1">
    <citation type="journal article" date="2023" name="Commun. Biol.">
        <title>Reorganization of the ancestral sex-determining regions during the evolution of trioecy in Pleodorina starrii.</title>
        <authorList>
            <person name="Takahashi K."/>
            <person name="Suzuki S."/>
            <person name="Kawai-Toyooka H."/>
            <person name="Yamamoto K."/>
            <person name="Hamaji T."/>
            <person name="Ootsuki R."/>
            <person name="Yamaguchi H."/>
            <person name="Kawachi M."/>
            <person name="Higashiyama T."/>
            <person name="Nozaki H."/>
        </authorList>
    </citation>
    <scope>NUCLEOTIDE SEQUENCE [LARGE SCALE GENOMIC DNA]</scope>
    <source>
        <strain evidence="3 4">NIES-4479</strain>
    </source>
</reference>
<evidence type="ECO:0000313" key="4">
    <source>
        <dbReference type="Proteomes" id="UP001165080"/>
    </source>
</evidence>
<feature type="compositionally biased region" description="Acidic residues" evidence="2">
    <location>
        <begin position="9"/>
        <end position="19"/>
    </location>
</feature>
<protein>
    <submittedName>
        <fullName evidence="3">Uncharacterized protein</fullName>
    </submittedName>
</protein>
<dbReference type="InterPro" id="IPR007608">
    <property type="entry name" value="Senescence_reg_S40"/>
</dbReference>
<dbReference type="EMBL" id="BRXU01000017">
    <property type="protein sequence ID" value="GLC57098.1"/>
    <property type="molecule type" value="Genomic_DNA"/>
</dbReference>
<keyword evidence="4" id="KW-1185">Reference proteome</keyword>
<comment type="caution">
    <text evidence="3">The sequence shown here is derived from an EMBL/GenBank/DDBJ whole genome shotgun (WGS) entry which is preliminary data.</text>
</comment>
<evidence type="ECO:0000256" key="2">
    <source>
        <dbReference type="SAM" id="MobiDB-lite"/>
    </source>
</evidence>
<dbReference type="OrthoDB" id="672058at2759"/>
<proteinExistence type="inferred from homology"/>
<dbReference type="Pfam" id="PF04520">
    <property type="entry name" value="Senescence_reg"/>
    <property type="match status" value="1"/>
</dbReference>
<name>A0A9W6BS21_9CHLO</name>
<dbReference type="Proteomes" id="UP001165080">
    <property type="component" value="Unassembled WGS sequence"/>
</dbReference>
<comment type="similarity">
    <text evidence="1">Belongs to the senescence regulator S40 family.</text>
</comment>
<dbReference type="GO" id="GO:0010150">
    <property type="term" value="P:leaf senescence"/>
    <property type="evidence" value="ECO:0007669"/>
    <property type="project" value="UniProtKB-ARBA"/>
</dbReference>
<dbReference type="AlphaFoldDB" id="A0A9W6BS21"/>
<accession>A0A9W6BS21</accession>
<sequence>MERIVEHELFEDELFEDGFPEAAGNSHSDDSDYEESPVVVQGEERPDEAGGSSAKSSVTVTALGLDTGAELPHEAAELSGDQLAGFRPIAASMPATMGHIRMGSSVPVSIPSAHMNRWKKAEPTPDSPAAQYAPATFVPPHQLSQVNEFMFSFTGDSPSVAIKRERLRVRNAILKSTGFLEPGVQSINNIGLQERERLVVAAGGLSQALQQQGNAVGSIAAAVAAVETS</sequence>
<organism evidence="3 4">
    <name type="scientific">Pleodorina starrii</name>
    <dbReference type="NCBI Taxonomy" id="330485"/>
    <lineage>
        <taxon>Eukaryota</taxon>
        <taxon>Viridiplantae</taxon>
        <taxon>Chlorophyta</taxon>
        <taxon>core chlorophytes</taxon>
        <taxon>Chlorophyceae</taxon>
        <taxon>CS clade</taxon>
        <taxon>Chlamydomonadales</taxon>
        <taxon>Volvocaceae</taxon>
        <taxon>Pleodorina</taxon>
    </lineage>
</organism>
<evidence type="ECO:0000313" key="3">
    <source>
        <dbReference type="EMBL" id="GLC57098.1"/>
    </source>
</evidence>
<gene>
    <name evidence="3" type="primary">PLEST003254</name>
    <name evidence="3" type="ORF">PLESTB_001183200</name>
</gene>
<feature type="region of interest" description="Disordered" evidence="2">
    <location>
        <begin position="1"/>
        <end position="57"/>
    </location>
</feature>